<evidence type="ECO:0000313" key="3">
    <source>
        <dbReference type="Proteomes" id="UP000009131"/>
    </source>
</evidence>
<evidence type="ECO:0000256" key="1">
    <source>
        <dbReference type="SAM" id="SignalP"/>
    </source>
</evidence>
<organism evidence="2 3">
    <name type="scientific">Mixia osmundae (strain CBS 9802 / IAM 14324 / JCM 22182 / KY 12970)</name>
    <dbReference type="NCBI Taxonomy" id="764103"/>
    <lineage>
        <taxon>Eukaryota</taxon>
        <taxon>Fungi</taxon>
        <taxon>Dikarya</taxon>
        <taxon>Basidiomycota</taxon>
        <taxon>Pucciniomycotina</taxon>
        <taxon>Mixiomycetes</taxon>
        <taxon>Mixiales</taxon>
        <taxon>Mixiaceae</taxon>
        <taxon>Mixia</taxon>
    </lineage>
</organism>
<dbReference type="EMBL" id="BABT02000102">
    <property type="protein sequence ID" value="GAA96557.1"/>
    <property type="molecule type" value="Genomic_DNA"/>
</dbReference>
<feature type="signal peptide" evidence="1">
    <location>
        <begin position="1"/>
        <end position="15"/>
    </location>
</feature>
<dbReference type="RefSeq" id="XP_014567397.1">
    <property type="nucleotide sequence ID" value="XM_014711911.1"/>
</dbReference>
<comment type="caution">
    <text evidence="2">The sequence shown here is derived from an EMBL/GenBank/DDBJ whole genome shotgun (WGS) entry which is preliminary data.</text>
</comment>
<feature type="chain" id="PRO_5012452240" description="Secreted protein" evidence="1">
    <location>
        <begin position="16"/>
        <end position="184"/>
    </location>
</feature>
<keyword evidence="3" id="KW-1185">Reference proteome</keyword>
<gene>
    <name evidence="2" type="primary">Mo03226</name>
    <name evidence="2" type="ORF">E5Q_03226</name>
</gene>
<reference evidence="2 3" key="1">
    <citation type="journal article" date="2011" name="J. Gen. Appl. Microbiol.">
        <title>Draft genome sequencing of the enigmatic basidiomycete Mixia osmundae.</title>
        <authorList>
            <person name="Nishida H."/>
            <person name="Nagatsuka Y."/>
            <person name="Sugiyama J."/>
        </authorList>
    </citation>
    <scope>NUCLEOTIDE SEQUENCE [LARGE SCALE GENOMIC DNA]</scope>
    <source>
        <strain evidence="3">CBS 9802 / IAM 14324 / JCM 22182 / KY 12970</strain>
    </source>
</reference>
<keyword evidence="1" id="KW-0732">Signal</keyword>
<evidence type="ECO:0008006" key="4">
    <source>
        <dbReference type="Google" id="ProtNLM"/>
    </source>
</evidence>
<dbReference type="Proteomes" id="UP000009131">
    <property type="component" value="Unassembled WGS sequence"/>
</dbReference>
<dbReference type="AlphaFoldDB" id="G7E147"/>
<sequence length="184" mass="20543">MPVWLSGSSVTLLIGLHCCFVRDQLDSTQDRTFGSSTWPFGYLAETSTKAQPRDVIRYPSRTGTTPLEADAANEELVDDLVTCCDACSRPWESPSSSMMEIRLDKKTTAAFDSLPCSTMTDKQRERGRLPVTGWNCDGAHRYRLEALLLVVEQNAVGKQDDIHDQISARPEDRRTLEAKTCNLV</sequence>
<evidence type="ECO:0000313" key="2">
    <source>
        <dbReference type="EMBL" id="GAA96557.1"/>
    </source>
</evidence>
<proteinExistence type="predicted"/>
<reference evidence="2 3" key="2">
    <citation type="journal article" date="2012" name="Open Biol.">
        <title>Characteristics of nucleosomes and linker DNA regions on the genome of the basidiomycete Mixia osmundae revealed by mono- and dinucleosome mapping.</title>
        <authorList>
            <person name="Nishida H."/>
            <person name="Kondo S."/>
            <person name="Matsumoto T."/>
            <person name="Suzuki Y."/>
            <person name="Yoshikawa H."/>
            <person name="Taylor T.D."/>
            <person name="Sugiyama J."/>
        </authorList>
    </citation>
    <scope>NUCLEOTIDE SEQUENCE [LARGE SCALE GENOMIC DNA]</scope>
    <source>
        <strain evidence="3">CBS 9802 / IAM 14324 / JCM 22182 / KY 12970</strain>
    </source>
</reference>
<dbReference type="InParanoid" id="G7E147"/>
<protein>
    <recommendedName>
        <fullName evidence="4">Secreted protein</fullName>
    </recommendedName>
</protein>
<accession>G7E147</accession>
<dbReference type="HOGENOM" id="CLU_1468533_0_0_1"/>
<name>G7E147_MIXOS</name>